<evidence type="ECO:0000256" key="7">
    <source>
        <dbReference type="ARBA" id="ARBA00011245"/>
    </source>
</evidence>
<dbReference type="Gene3D" id="3.90.226.10">
    <property type="entry name" value="2-enoyl-CoA Hydratase, Chain A, domain 1"/>
    <property type="match status" value="1"/>
</dbReference>
<dbReference type="InterPro" id="IPR036291">
    <property type="entry name" value="NAD(P)-bd_dom_sf"/>
</dbReference>
<evidence type="ECO:0008006" key="22">
    <source>
        <dbReference type="Google" id="ProtNLM"/>
    </source>
</evidence>
<dbReference type="InterPro" id="IPR006176">
    <property type="entry name" value="3-OHacyl-CoA_DH_NAD-bd"/>
</dbReference>
<accession>A0A7S3FRD6</accession>
<dbReference type="AlphaFoldDB" id="A0A7S3FRD6"/>
<gene>
    <name evidence="21" type="ORF">CROS1456_LOCUS6418</name>
</gene>
<protein>
    <recommendedName>
        <fullName evidence="22">3-hydroxyacyl-CoA dehydrogenase</fullName>
    </recommendedName>
</protein>
<dbReference type="FunFam" id="3.90.226.10:FF:000011">
    <property type="entry name" value="Fatty acid oxidation complex subunit alpha"/>
    <property type="match status" value="1"/>
</dbReference>
<evidence type="ECO:0000256" key="6">
    <source>
        <dbReference type="ARBA" id="ARBA00008750"/>
    </source>
</evidence>
<dbReference type="InterPro" id="IPR029045">
    <property type="entry name" value="ClpP/crotonase-like_dom_sf"/>
</dbReference>
<evidence type="ECO:0000256" key="18">
    <source>
        <dbReference type="ARBA" id="ARBA00023717"/>
    </source>
</evidence>
<dbReference type="PANTHER" id="PTHR23309:SF49">
    <property type="entry name" value="PEROXISOMAL BIFUNCTIONAL ENZYME"/>
    <property type="match status" value="1"/>
</dbReference>
<name>A0A7S3FRD6_9CHLO</name>
<evidence type="ECO:0000256" key="3">
    <source>
        <dbReference type="ARBA" id="ARBA00004275"/>
    </source>
</evidence>
<dbReference type="PROSITE" id="PS00067">
    <property type="entry name" value="3HCDH"/>
    <property type="match status" value="1"/>
</dbReference>
<dbReference type="CDD" id="cd06558">
    <property type="entry name" value="crotonase-like"/>
    <property type="match status" value="1"/>
</dbReference>
<dbReference type="Gene3D" id="1.10.1040.50">
    <property type="match status" value="1"/>
</dbReference>
<dbReference type="InterPro" id="IPR001753">
    <property type="entry name" value="Enoyl-CoA_hydra/iso"/>
</dbReference>
<dbReference type="SUPFAM" id="SSF52096">
    <property type="entry name" value="ClpP/crotonase"/>
    <property type="match status" value="1"/>
</dbReference>
<keyword evidence="13" id="KW-0413">Isomerase</keyword>
<comment type="catalytic activity">
    <reaction evidence="1">
        <text>a (3Z)-enoyl-CoA = a 4-saturated (2E)-enoyl-CoA</text>
        <dbReference type="Rhea" id="RHEA:45900"/>
        <dbReference type="ChEBI" id="CHEBI:85097"/>
        <dbReference type="ChEBI" id="CHEBI:85489"/>
        <dbReference type="EC" id="5.3.3.8"/>
    </reaction>
</comment>
<evidence type="ECO:0000256" key="9">
    <source>
        <dbReference type="ARBA" id="ARBA00023002"/>
    </source>
</evidence>
<dbReference type="GO" id="GO:0004300">
    <property type="term" value="F:enoyl-CoA hydratase activity"/>
    <property type="evidence" value="ECO:0007669"/>
    <property type="project" value="UniProtKB-EC"/>
</dbReference>
<comment type="pathway">
    <text evidence="4">Lipid metabolism; fatty acid beta-oxidation.</text>
</comment>
<evidence type="ECO:0000256" key="13">
    <source>
        <dbReference type="ARBA" id="ARBA00023235"/>
    </source>
</evidence>
<dbReference type="GO" id="GO:0008692">
    <property type="term" value="F:3-hydroxybutyryl-CoA epimerase activity"/>
    <property type="evidence" value="ECO:0007669"/>
    <property type="project" value="UniProtKB-EC"/>
</dbReference>
<keyword evidence="10" id="KW-0520">NAD</keyword>
<dbReference type="GO" id="GO:0005777">
    <property type="term" value="C:peroxisome"/>
    <property type="evidence" value="ECO:0007669"/>
    <property type="project" value="UniProtKB-SubCell"/>
</dbReference>
<dbReference type="InterPro" id="IPR008927">
    <property type="entry name" value="6-PGluconate_DH-like_C_sf"/>
</dbReference>
<evidence type="ECO:0000256" key="8">
    <source>
        <dbReference type="ARBA" id="ARBA00022832"/>
    </source>
</evidence>
<dbReference type="GO" id="GO:0003857">
    <property type="term" value="F:(3S)-3-hydroxyacyl-CoA dehydrogenase (NAD+) activity"/>
    <property type="evidence" value="ECO:0007669"/>
    <property type="project" value="UniProtKB-ARBA"/>
</dbReference>
<keyword evidence="14" id="KW-0456">Lyase</keyword>
<dbReference type="UniPathway" id="UPA00659"/>
<keyword evidence="15" id="KW-0511">Multifunctional enzyme</keyword>
<dbReference type="FunFam" id="3.40.50.720:FF:000009">
    <property type="entry name" value="Fatty oxidation complex, alpha subunit"/>
    <property type="match status" value="1"/>
</dbReference>
<evidence type="ECO:0000259" key="20">
    <source>
        <dbReference type="Pfam" id="PF02737"/>
    </source>
</evidence>
<comment type="similarity">
    <text evidence="5">In the central section; belongs to the 3-hydroxyacyl-CoA dehydrogenase family.</text>
</comment>
<comment type="catalytic activity">
    <reaction evidence="18">
        <text>a 4-saturated-(3S)-3-hydroxyacyl-CoA = a (3E)-enoyl-CoA + H2O</text>
        <dbReference type="Rhea" id="RHEA:20724"/>
        <dbReference type="ChEBI" id="CHEBI:15377"/>
        <dbReference type="ChEBI" id="CHEBI:58521"/>
        <dbReference type="ChEBI" id="CHEBI:137480"/>
        <dbReference type="EC" id="4.2.1.17"/>
    </reaction>
</comment>
<dbReference type="Pfam" id="PF00378">
    <property type="entry name" value="ECH_1"/>
    <property type="match status" value="1"/>
</dbReference>
<evidence type="ECO:0000256" key="14">
    <source>
        <dbReference type="ARBA" id="ARBA00023239"/>
    </source>
</evidence>
<feature type="domain" description="3-hydroxyacyl-CoA dehydrogenase C-terminal" evidence="19">
    <location>
        <begin position="497"/>
        <end position="593"/>
    </location>
</feature>
<dbReference type="Pfam" id="PF02737">
    <property type="entry name" value="3HCDH_N"/>
    <property type="match status" value="1"/>
</dbReference>
<sequence length="743" mass="80042">MAPGPTCTLSVDRQGVATIVLTNPPVNALHPDVLSALQNLLEECHSRTDVKAVVITGSGKNFCAGFDIAQFAAQSPEKVKESVSGASQILTRVLEEGAKPTVAAIQGVALGGGCEVAAACNARVCTPDAKIGLPELQLGIIPGFGGTQRLPRLVGLQTGLELILTSKSVKGAKAHSLGLVDEIAKTPQELLATAKAVALDLASGKRKRVRTLDREDRLEPKDIAKMILGIAREQTKKRAPNVQHPLLCIDAIEAGVLNGGKAGLAAETAAFNEAARLPAHKALVNIFFAMRGTKKVKGVSDGTKLAVPKRKLGTVAVIGGGLMGSGIATASLEAGMSVVLKEINQKFLDAGVSRIRSNLTSRVKKGKLTEQKLEQMMQRLKGVLTYDRRDFQQVDIVVEAVIEVVGLKQQIFKDLEEVCRPDCILSTNTSTIDITLIAQKMRQPERIIGAHFFSPAHVMPLLEIVRSSQTPADVTRDLLRYGSQIRKTPVVVGNCTGFAVNRVFFPYTMAAMLLADAGVDAFRIDRVVQRAFGMPIGPFRLTDLVGGDVSKHVGGNFLLSFPERTYGNPSGQIAQLNDKKWFGEKTARGFYRYDKGEKKRTKAVKDLEAIGPVFQKSAQHAQTHLGVPSLLGVSDRDIVEMIFYPVVNEACRVLAEGIVEKPKDMDIASVMSMGFPAYRGGLVHWADAECGAAHIAARLQTFAKMFPQQSGFFVPCEYLLNCAYRGVPLSQGQAFYQSPVSRL</sequence>
<dbReference type="InterPro" id="IPR006108">
    <property type="entry name" value="3HC_DH_C"/>
</dbReference>
<evidence type="ECO:0000256" key="10">
    <source>
        <dbReference type="ARBA" id="ARBA00023027"/>
    </source>
</evidence>
<evidence type="ECO:0000256" key="1">
    <source>
        <dbReference type="ARBA" id="ARBA00000452"/>
    </source>
</evidence>
<evidence type="ECO:0000259" key="19">
    <source>
        <dbReference type="Pfam" id="PF00725"/>
    </source>
</evidence>
<dbReference type="PANTHER" id="PTHR23309">
    <property type="entry name" value="3-HYDROXYACYL-COA DEHYROGENASE"/>
    <property type="match status" value="1"/>
</dbReference>
<dbReference type="Pfam" id="PF00725">
    <property type="entry name" value="3HCDH"/>
    <property type="match status" value="1"/>
</dbReference>
<evidence type="ECO:0000256" key="11">
    <source>
        <dbReference type="ARBA" id="ARBA00023098"/>
    </source>
</evidence>
<keyword evidence="11" id="KW-0443">Lipid metabolism</keyword>
<evidence type="ECO:0000256" key="15">
    <source>
        <dbReference type="ARBA" id="ARBA00023268"/>
    </source>
</evidence>
<comment type="subunit">
    <text evidence="7">Monomer.</text>
</comment>
<dbReference type="Gene3D" id="3.40.50.720">
    <property type="entry name" value="NAD(P)-binding Rossmann-like Domain"/>
    <property type="match status" value="1"/>
</dbReference>
<evidence type="ECO:0000256" key="5">
    <source>
        <dbReference type="ARBA" id="ARBA00007005"/>
    </source>
</evidence>
<comment type="catalytic activity">
    <reaction evidence="2">
        <text>a (3E)-enoyl-CoA = a 4-saturated (2E)-enoyl-CoA</text>
        <dbReference type="Rhea" id="RHEA:45228"/>
        <dbReference type="ChEBI" id="CHEBI:58521"/>
        <dbReference type="ChEBI" id="CHEBI:85097"/>
        <dbReference type="EC" id="5.3.3.8"/>
    </reaction>
</comment>
<evidence type="ECO:0000256" key="2">
    <source>
        <dbReference type="ARBA" id="ARBA00000765"/>
    </source>
</evidence>
<dbReference type="EMBL" id="HBHZ01008309">
    <property type="protein sequence ID" value="CAE0193328.1"/>
    <property type="molecule type" value="Transcribed_RNA"/>
</dbReference>
<dbReference type="GO" id="GO:0070403">
    <property type="term" value="F:NAD+ binding"/>
    <property type="evidence" value="ECO:0007669"/>
    <property type="project" value="InterPro"/>
</dbReference>
<evidence type="ECO:0000256" key="17">
    <source>
        <dbReference type="ARBA" id="ARBA00023709"/>
    </source>
</evidence>
<feature type="domain" description="3-hydroxyacyl-CoA dehydrogenase NAD binding" evidence="20">
    <location>
        <begin position="314"/>
        <end position="494"/>
    </location>
</feature>
<evidence type="ECO:0000256" key="16">
    <source>
        <dbReference type="ARBA" id="ARBA00023701"/>
    </source>
</evidence>
<keyword evidence="9" id="KW-0560">Oxidoreductase</keyword>
<comment type="catalytic activity">
    <reaction evidence="17">
        <text>a (3S)-3-hydroxyacyl-CoA = a (2E)-enoyl-CoA + H2O</text>
        <dbReference type="Rhea" id="RHEA:16105"/>
        <dbReference type="ChEBI" id="CHEBI:15377"/>
        <dbReference type="ChEBI" id="CHEBI:57318"/>
        <dbReference type="ChEBI" id="CHEBI:58856"/>
        <dbReference type="EC" id="4.2.1.17"/>
    </reaction>
</comment>
<keyword evidence="12" id="KW-0576">Peroxisome</keyword>
<comment type="similarity">
    <text evidence="6">In the N-terminal section; belongs to the enoyl-CoA hydratase/isomerase family.</text>
</comment>
<evidence type="ECO:0000256" key="12">
    <source>
        <dbReference type="ARBA" id="ARBA00023140"/>
    </source>
</evidence>
<evidence type="ECO:0000313" key="21">
    <source>
        <dbReference type="EMBL" id="CAE0193328.1"/>
    </source>
</evidence>
<keyword evidence="8" id="KW-0276">Fatty acid metabolism</keyword>
<comment type="catalytic activity">
    <reaction evidence="16">
        <text>(3S)-3-hydroxybutanoyl-CoA = (3R)-3-hydroxybutanoyl-CoA</text>
        <dbReference type="Rhea" id="RHEA:21760"/>
        <dbReference type="ChEBI" id="CHEBI:57315"/>
        <dbReference type="ChEBI" id="CHEBI:57316"/>
        <dbReference type="EC" id="5.1.2.3"/>
    </reaction>
</comment>
<dbReference type="SUPFAM" id="SSF51735">
    <property type="entry name" value="NAD(P)-binding Rossmann-fold domains"/>
    <property type="match status" value="1"/>
</dbReference>
<organism evidence="21">
    <name type="scientific">Chloropicon roscoffensis</name>
    <dbReference type="NCBI Taxonomy" id="1461544"/>
    <lineage>
        <taxon>Eukaryota</taxon>
        <taxon>Viridiplantae</taxon>
        <taxon>Chlorophyta</taxon>
        <taxon>Chloropicophyceae</taxon>
        <taxon>Chloropicales</taxon>
        <taxon>Chloropicaceae</taxon>
        <taxon>Chloropicon</taxon>
    </lineage>
</organism>
<reference evidence="21" key="1">
    <citation type="submission" date="2021-01" db="EMBL/GenBank/DDBJ databases">
        <authorList>
            <person name="Corre E."/>
            <person name="Pelletier E."/>
            <person name="Niang G."/>
            <person name="Scheremetjew M."/>
            <person name="Finn R."/>
            <person name="Kale V."/>
            <person name="Holt S."/>
            <person name="Cochrane G."/>
            <person name="Meng A."/>
            <person name="Brown T."/>
            <person name="Cohen L."/>
        </authorList>
    </citation>
    <scope>NUCLEOTIDE SEQUENCE</scope>
    <source>
        <strain evidence="21">RCC1871</strain>
    </source>
</reference>
<comment type="subcellular location">
    <subcellularLocation>
        <location evidence="3">Peroxisome</location>
    </subcellularLocation>
</comment>
<proteinExistence type="inferred from homology"/>
<evidence type="ECO:0000256" key="4">
    <source>
        <dbReference type="ARBA" id="ARBA00005005"/>
    </source>
</evidence>
<dbReference type="SUPFAM" id="SSF48179">
    <property type="entry name" value="6-phosphogluconate dehydrogenase C-terminal domain-like"/>
    <property type="match status" value="2"/>
</dbReference>
<dbReference type="GO" id="GO:0006635">
    <property type="term" value="P:fatty acid beta-oxidation"/>
    <property type="evidence" value="ECO:0007669"/>
    <property type="project" value="UniProtKB-UniPathway"/>
</dbReference>
<dbReference type="GO" id="GO:0004165">
    <property type="term" value="F:delta(3)-delta(2)-enoyl-CoA isomerase activity"/>
    <property type="evidence" value="ECO:0007669"/>
    <property type="project" value="UniProtKB-EC"/>
</dbReference>
<dbReference type="InterPro" id="IPR006180">
    <property type="entry name" value="3-OHacyl-CoA_DH_CS"/>
</dbReference>